<evidence type="ECO:0000259" key="2">
    <source>
        <dbReference type="SMART" id="SM00568"/>
    </source>
</evidence>
<evidence type="ECO:0000313" key="4">
    <source>
        <dbReference type="Proteomes" id="UP000469890"/>
    </source>
</evidence>
<feature type="domain" description="GRAM" evidence="2">
    <location>
        <begin position="261"/>
        <end position="328"/>
    </location>
</feature>
<dbReference type="GO" id="GO:0140268">
    <property type="term" value="C:endoplasmic reticulum-plasma membrane contact site"/>
    <property type="evidence" value="ECO:0007669"/>
    <property type="project" value="TreeGrafter"/>
</dbReference>
<evidence type="ECO:0000256" key="1">
    <source>
        <dbReference type="SAM" id="MobiDB-lite"/>
    </source>
</evidence>
<feature type="compositionally biased region" description="Polar residues" evidence="1">
    <location>
        <begin position="68"/>
        <end position="80"/>
    </location>
</feature>
<dbReference type="Gene3D" id="2.30.29.30">
    <property type="entry name" value="Pleckstrin-homology domain (PH domain)/Phosphotyrosine-binding domain (PTB)"/>
    <property type="match status" value="1"/>
</dbReference>
<accession>A0A8H4BHN9</accession>
<dbReference type="Proteomes" id="UP000469890">
    <property type="component" value="Unassembled WGS sequence"/>
</dbReference>
<protein>
    <recommendedName>
        <fullName evidence="2">GRAM domain-containing protein</fullName>
    </recommendedName>
</protein>
<organism evidence="3 4">
    <name type="scientific">Mucor circinelloides f. lusitanicus</name>
    <name type="common">Mucor racemosus var. lusitanicus</name>
    <dbReference type="NCBI Taxonomy" id="29924"/>
    <lineage>
        <taxon>Eukaryota</taxon>
        <taxon>Fungi</taxon>
        <taxon>Fungi incertae sedis</taxon>
        <taxon>Mucoromycota</taxon>
        <taxon>Mucoromycotina</taxon>
        <taxon>Mucoromycetes</taxon>
        <taxon>Mucorales</taxon>
        <taxon>Mucorineae</taxon>
        <taxon>Mucoraceae</taxon>
        <taxon>Mucor</taxon>
    </lineage>
</organism>
<proteinExistence type="predicted"/>
<feature type="compositionally biased region" description="Polar residues" evidence="1">
    <location>
        <begin position="30"/>
        <end position="39"/>
    </location>
</feature>
<dbReference type="GO" id="GO:0032934">
    <property type="term" value="F:sterol binding"/>
    <property type="evidence" value="ECO:0007669"/>
    <property type="project" value="TreeGrafter"/>
</dbReference>
<comment type="caution">
    <text evidence="3">The sequence shown here is derived from an EMBL/GenBank/DDBJ whole genome shotgun (WGS) entry which is preliminary data.</text>
</comment>
<dbReference type="GO" id="GO:0032366">
    <property type="term" value="P:intracellular sterol transport"/>
    <property type="evidence" value="ECO:0007669"/>
    <property type="project" value="TreeGrafter"/>
</dbReference>
<evidence type="ECO:0000313" key="3">
    <source>
        <dbReference type="EMBL" id="KAF1802435.1"/>
    </source>
</evidence>
<gene>
    <name evidence="3" type="ORF">FB192DRAFT_1378061</name>
</gene>
<dbReference type="AlphaFoldDB" id="A0A8H4BHN9"/>
<dbReference type="GO" id="GO:0005886">
    <property type="term" value="C:plasma membrane"/>
    <property type="evidence" value="ECO:0007669"/>
    <property type="project" value="TreeGrafter"/>
</dbReference>
<dbReference type="EMBL" id="JAAECE010000004">
    <property type="protein sequence ID" value="KAF1802435.1"/>
    <property type="molecule type" value="Genomic_DNA"/>
</dbReference>
<reference evidence="3 4" key="1">
    <citation type="submission" date="2019-09" db="EMBL/GenBank/DDBJ databases">
        <authorList>
            <consortium name="DOE Joint Genome Institute"/>
            <person name="Mondo S.J."/>
            <person name="Navarro-Mendoza M.I."/>
            <person name="Perez-Arques C."/>
            <person name="Panchal S."/>
            <person name="Nicolas F.E."/>
            <person name="Ganguly P."/>
            <person name="Pangilinan J."/>
            <person name="Grigoriev I."/>
            <person name="Heitman J."/>
            <person name="Sanya K."/>
            <person name="Garre V."/>
        </authorList>
    </citation>
    <scope>NUCLEOTIDE SEQUENCE [LARGE SCALE GENOMIC DNA]</scope>
    <source>
        <strain evidence="3 4">MU402</strain>
    </source>
</reference>
<dbReference type="GO" id="GO:0005789">
    <property type="term" value="C:endoplasmic reticulum membrane"/>
    <property type="evidence" value="ECO:0007669"/>
    <property type="project" value="TreeGrafter"/>
</dbReference>
<feature type="region of interest" description="Disordered" evidence="1">
    <location>
        <begin position="1"/>
        <end position="103"/>
    </location>
</feature>
<dbReference type="GO" id="GO:0120015">
    <property type="term" value="F:sterol transfer activity"/>
    <property type="evidence" value="ECO:0007669"/>
    <property type="project" value="TreeGrafter"/>
</dbReference>
<dbReference type="InterPro" id="IPR051482">
    <property type="entry name" value="Cholesterol_transport"/>
</dbReference>
<dbReference type="SMART" id="SM00568">
    <property type="entry name" value="GRAM"/>
    <property type="match status" value="1"/>
</dbReference>
<dbReference type="CDD" id="cd13220">
    <property type="entry name" value="PH-GRAM_GRAMDC"/>
    <property type="match status" value="1"/>
</dbReference>
<sequence>MNANLSVETSSLLSSPPPKPPRNSARHHSVSSGTDSANEQMPPPISPKRLSVNPTPQPRSSMEPAFSMKNTASPPFTSKEMSPIIHKADKPPTSPVSAVHENSKRRDSISSLLNNSSLETCLNEIKQLGRQVKRQLLEDEDIMSLGNRMLPASPQPPPAVRRNRAISVGPSTSIDDLVRQQQEQLFDSFNKLKQYKQAETSSHQSDARDLAASGPVDQEKKHEETAPDEPVLSTDIAKLDVGNEQQQPIIPVVYADEKRNQYFHTLFRSVPEENRLIEEYNCAMYKDILVQGKLYISQEYLCFNAKFFGWVTNLVLAYKDIKSIEKRNMALIVPNGIQITTHLDTKHVFASFVTRDYTFDLIYQTWQASLFPKRDANEINDPQAAKEKDNHADLANQHVAQIQTIPEETAVSSKHLLQSDIANKHYQWIVMDEVYIGTVEGFYKLLYQSDFVYHYLVETAQCQDVQFGAWDQESKTRSSIITKDGVEYQVTDTEILHQQDTMLCIASVVTSKSLADSRYKVCITRKTNTEIQAVISIHDQQYIPLFKSFQKVLSRKSTRITLQQLSEGKQLSTCWHRSNILAFLRQKYVMPSVQIMKQAYLVFALSVQSAYQYVQAMKREHWLTLLLLMANLLTLHHMNARVYQLEHQHCSPLSLTLPANILLNETTTDPAKLHHIEFMQLKMDEIKQKMALLHRDVALQRQQLLNESHE</sequence>
<dbReference type="InterPro" id="IPR004182">
    <property type="entry name" value="GRAM"/>
</dbReference>
<name>A0A8H4BHN9_MUCCL</name>
<dbReference type="PANTHER" id="PTHR23319:SF4">
    <property type="entry name" value="GRAM DOMAIN CONTAINING 1B, ISOFORM E"/>
    <property type="match status" value="1"/>
</dbReference>
<dbReference type="PANTHER" id="PTHR23319">
    <property type="entry name" value="GRAM DOMAIN CONTAINING 1B, ISOFORM E"/>
    <property type="match status" value="1"/>
</dbReference>
<dbReference type="InterPro" id="IPR011993">
    <property type="entry name" value="PH-like_dom_sf"/>
</dbReference>
<dbReference type="Pfam" id="PF02893">
    <property type="entry name" value="GRAM"/>
    <property type="match status" value="1"/>
</dbReference>
<feature type="region of interest" description="Disordered" evidence="1">
    <location>
        <begin position="196"/>
        <end position="231"/>
    </location>
</feature>